<dbReference type="EMBL" id="CAKOGP040002436">
    <property type="protein sequence ID" value="CAJ1969935.1"/>
    <property type="molecule type" value="Genomic_DNA"/>
</dbReference>
<dbReference type="Gene3D" id="2.60.40.150">
    <property type="entry name" value="C2 domain"/>
    <property type="match status" value="2"/>
</dbReference>
<dbReference type="PROSITE" id="PS50004">
    <property type="entry name" value="C2"/>
    <property type="match status" value="2"/>
</dbReference>
<proteinExistence type="predicted"/>
<dbReference type="Pfam" id="PF07002">
    <property type="entry name" value="Copine"/>
    <property type="match status" value="1"/>
</dbReference>
<comment type="caution">
    <text evidence="3">The sequence shown here is derived from an EMBL/GenBank/DDBJ whole genome shotgun (WGS) entry which is preliminary data.</text>
</comment>
<name>A0AAD2GDT0_9STRA</name>
<dbReference type="SMART" id="SM00239">
    <property type="entry name" value="C2"/>
    <property type="match status" value="2"/>
</dbReference>
<dbReference type="Proteomes" id="UP001295423">
    <property type="component" value="Unassembled WGS sequence"/>
</dbReference>
<dbReference type="InterPro" id="IPR045052">
    <property type="entry name" value="Copine"/>
</dbReference>
<accession>A0AAD2GDT0</accession>
<dbReference type="SUPFAM" id="SSF49562">
    <property type="entry name" value="C2 domain (Calcium/lipid-binding domain, CaLB)"/>
    <property type="match status" value="2"/>
</dbReference>
<dbReference type="PANTHER" id="PTHR10857:SF106">
    <property type="entry name" value="C2 DOMAIN-CONTAINING PROTEIN"/>
    <property type="match status" value="1"/>
</dbReference>
<reference evidence="3" key="1">
    <citation type="submission" date="2023-08" db="EMBL/GenBank/DDBJ databases">
        <authorList>
            <person name="Audoor S."/>
            <person name="Bilcke G."/>
        </authorList>
    </citation>
    <scope>NUCLEOTIDE SEQUENCE</scope>
</reference>
<dbReference type="GO" id="GO:0005544">
    <property type="term" value="F:calcium-dependent phospholipid binding"/>
    <property type="evidence" value="ECO:0007669"/>
    <property type="project" value="InterPro"/>
</dbReference>
<feature type="domain" description="C2" evidence="2">
    <location>
        <begin position="218"/>
        <end position="351"/>
    </location>
</feature>
<dbReference type="AlphaFoldDB" id="A0AAD2GDT0"/>
<dbReference type="InterPro" id="IPR037768">
    <property type="entry name" value="C2B_Copine"/>
</dbReference>
<protein>
    <recommendedName>
        <fullName evidence="2">C2 domain-containing protein</fullName>
    </recommendedName>
</protein>
<dbReference type="Pfam" id="PF00168">
    <property type="entry name" value="C2"/>
    <property type="match status" value="2"/>
</dbReference>
<organism evidence="3 4">
    <name type="scientific">Cylindrotheca closterium</name>
    <dbReference type="NCBI Taxonomy" id="2856"/>
    <lineage>
        <taxon>Eukaryota</taxon>
        <taxon>Sar</taxon>
        <taxon>Stramenopiles</taxon>
        <taxon>Ochrophyta</taxon>
        <taxon>Bacillariophyta</taxon>
        <taxon>Bacillariophyceae</taxon>
        <taxon>Bacillariophycidae</taxon>
        <taxon>Bacillariales</taxon>
        <taxon>Bacillariaceae</taxon>
        <taxon>Cylindrotheca</taxon>
    </lineage>
</organism>
<dbReference type="InterPro" id="IPR035892">
    <property type="entry name" value="C2_domain_sf"/>
</dbReference>
<evidence type="ECO:0000256" key="1">
    <source>
        <dbReference type="SAM" id="MobiDB-lite"/>
    </source>
</evidence>
<dbReference type="CDD" id="cd04048">
    <property type="entry name" value="C2A_Copine"/>
    <property type="match status" value="1"/>
</dbReference>
<dbReference type="GO" id="GO:0005886">
    <property type="term" value="C:plasma membrane"/>
    <property type="evidence" value="ECO:0007669"/>
    <property type="project" value="TreeGrafter"/>
</dbReference>
<evidence type="ECO:0000313" key="4">
    <source>
        <dbReference type="Proteomes" id="UP001295423"/>
    </source>
</evidence>
<dbReference type="InterPro" id="IPR010734">
    <property type="entry name" value="Copine_C"/>
</dbReference>
<keyword evidence="4" id="KW-1185">Reference proteome</keyword>
<sequence length="684" mass="75835">MASDAIFRANDAIIDGVTSGAKIGGKGLRSGAKLGVKGVRGGAKLGVKSVKGGVKGVKGGVKAIQTAGGFVKKNSKYSKFAWSSRITAPLIKLDLEISCHNLPKKDLLSQADAFCVLWKAPNGYAPTAEKGVPSQLPGHAEDEIGRTEIARATVNPTFKHTFRLEYIFHEQQTYVVRVYDEDLRYATDLKEHDYLGGYIFTLGQLMGAKGCSVAKKLLRENAFMVVTGNETMETCEVLEFRLSAQDLVKERSLYEQRVVDRCNPYFRVEKLNKDDQSWDVIWKSEAVKRNTSPTWKEARLPLQMICNGDLDNPLKLTVWDYDKDYRLIDYIGFVESTVAEILGKAKENVPVFTVSKEKKRLFGFRGTKLKSVGVLKVLKAHKSTIPSMLKYMSGGCSLDLMVGIDCTIANDERGSDKNLHYTTSQWLNDYQAGIQKLGSIVENFARGRNSSVWGLGPKINGKTQDLHLFDDKLVTGKDLLDSYDRNIANNENFQQGLSTKLKPLIEEATFLTIRNCRHRQCYTILTVFTAGDIIDLQETIGLLCRAAEDAPISIIVVGVGNRDFSAIEKLCRTDFKAMLRDARGIPIARDIISFVSFKQFGGNANEVILQALKVIPEQLVTYFTINGIKPLPPVSSPDYGVLIDNMSKNSKSIKSKVSKASKQSRSPKATRENEGLGPNNGRQR</sequence>
<gene>
    <name evidence="3" type="ORF">CYCCA115_LOCUS23960</name>
</gene>
<evidence type="ECO:0000313" key="3">
    <source>
        <dbReference type="EMBL" id="CAJ1969935.1"/>
    </source>
</evidence>
<dbReference type="CDD" id="cd04047">
    <property type="entry name" value="C2B_Copine"/>
    <property type="match status" value="1"/>
</dbReference>
<dbReference type="InterPro" id="IPR000008">
    <property type="entry name" value="C2_dom"/>
</dbReference>
<feature type="region of interest" description="Disordered" evidence="1">
    <location>
        <begin position="650"/>
        <end position="684"/>
    </location>
</feature>
<dbReference type="PANTHER" id="PTHR10857">
    <property type="entry name" value="COPINE"/>
    <property type="match status" value="1"/>
</dbReference>
<dbReference type="GO" id="GO:0071277">
    <property type="term" value="P:cellular response to calcium ion"/>
    <property type="evidence" value="ECO:0007669"/>
    <property type="project" value="TreeGrafter"/>
</dbReference>
<feature type="domain" description="C2" evidence="2">
    <location>
        <begin position="73"/>
        <end position="215"/>
    </location>
</feature>
<evidence type="ECO:0000259" key="2">
    <source>
        <dbReference type="PROSITE" id="PS50004"/>
    </source>
</evidence>